<feature type="domain" description="FecR N-terminal" evidence="2">
    <location>
        <begin position="13"/>
        <end position="54"/>
    </location>
</feature>
<dbReference type="RefSeq" id="WP_221048853.1">
    <property type="nucleotide sequence ID" value="NZ_AP019782.1"/>
</dbReference>
<dbReference type="InterPro" id="IPR032623">
    <property type="entry name" value="FecR_N"/>
</dbReference>
<reference evidence="3" key="1">
    <citation type="submission" date="2019-06" db="EMBL/GenBank/DDBJ databases">
        <title>Complete genome sequence of Methylogaea oryzae strain JCM16910.</title>
        <authorList>
            <person name="Asakawa S."/>
        </authorList>
    </citation>
    <scope>NUCLEOTIDE SEQUENCE</scope>
    <source>
        <strain evidence="3">E10</strain>
    </source>
</reference>
<dbReference type="PIRSF" id="PIRSF018266">
    <property type="entry name" value="FecR"/>
    <property type="match status" value="1"/>
</dbReference>
<evidence type="ECO:0000259" key="1">
    <source>
        <dbReference type="Pfam" id="PF04773"/>
    </source>
</evidence>
<dbReference type="Pfam" id="PF16220">
    <property type="entry name" value="DUF4880"/>
    <property type="match status" value="1"/>
</dbReference>
<dbReference type="AlphaFoldDB" id="A0A8D4VP16"/>
<dbReference type="PANTHER" id="PTHR30273:SF2">
    <property type="entry name" value="PROTEIN FECR"/>
    <property type="match status" value="1"/>
</dbReference>
<organism evidence="3 4">
    <name type="scientific">Methylogaea oryzae</name>
    <dbReference type="NCBI Taxonomy" id="1295382"/>
    <lineage>
        <taxon>Bacteria</taxon>
        <taxon>Pseudomonadati</taxon>
        <taxon>Pseudomonadota</taxon>
        <taxon>Gammaproteobacteria</taxon>
        <taxon>Methylococcales</taxon>
        <taxon>Methylococcaceae</taxon>
        <taxon>Methylogaea</taxon>
    </lineage>
</organism>
<name>A0A8D4VP16_9GAMM</name>
<keyword evidence="4" id="KW-1185">Reference proteome</keyword>
<dbReference type="EMBL" id="AP019782">
    <property type="protein sequence ID" value="BBL71151.1"/>
    <property type="molecule type" value="Genomic_DNA"/>
</dbReference>
<dbReference type="InterPro" id="IPR006860">
    <property type="entry name" value="FecR"/>
</dbReference>
<protein>
    <submittedName>
        <fullName evidence="3">Sensor</fullName>
    </submittedName>
</protein>
<accession>A0A8D4VP16</accession>
<sequence>MQDAETERQALFEEAAAWWVTLDGGADDGDQAAFRAWMERSPAHRAAFAEVCALWGELEGLRKPVRPASAPPPARPAGDAVRRAGRAARWLAAAAALWAVSPAPAWLLADYRTVAGQTQTVRLDDGSVVTLSGASALDVDLGRSERRLRLLQGEGYFQVAPDPARPFRVGTAHGTVTALGTAFDVRIGDASTQVAVTEHSVAVDAAGQAPVAVAEGQSLSFDDHGAGPALTADTDAITAWRRGALVFHERPLGEVVAELNRHHAGRIWISDPSIAGRLVNGVFRADDALGSLAAIESALQLRSTRLSGYFVLLHR</sequence>
<feature type="domain" description="FecR protein" evidence="1">
    <location>
        <begin position="110"/>
        <end position="201"/>
    </location>
</feature>
<dbReference type="InterPro" id="IPR012373">
    <property type="entry name" value="Ferrdict_sens_TM"/>
</dbReference>
<dbReference type="PANTHER" id="PTHR30273">
    <property type="entry name" value="PERIPLASMIC SIGNAL SENSOR AND SIGMA FACTOR ACTIVATOR FECR-RELATED"/>
    <property type="match status" value="1"/>
</dbReference>
<dbReference type="GO" id="GO:0016989">
    <property type="term" value="F:sigma factor antagonist activity"/>
    <property type="evidence" value="ECO:0007669"/>
    <property type="project" value="TreeGrafter"/>
</dbReference>
<dbReference type="Pfam" id="PF04773">
    <property type="entry name" value="FecR"/>
    <property type="match status" value="1"/>
</dbReference>
<evidence type="ECO:0000259" key="2">
    <source>
        <dbReference type="Pfam" id="PF16220"/>
    </source>
</evidence>
<evidence type="ECO:0000313" key="3">
    <source>
        <dbReference type="EMBL" id="BBL71151.1"/>
    </source>
</evidence>
<gene>
    <name evidence="3" type="ORF">MoryE10_17570</name>
</gene>
<proteinExistence type="predicted"/>
<dbReference type="Proteomes" id="UP000824988">
    <property type="component" value="Chromosome"/>
</dbReference>
<dbReference type="KEGG" id="moz:MoryE10_17570"/>
<evidence type="ECO:0000313" key="4">
    <source>
        <dbReference type="Proteomes" id="UP000824988"/>
    </source>
</evidence>